<dbReference type="InterPro" id="IPR050757">
    <property type="entry name" value="Collagen_mod_GT25"/>
</dbReference>
<dbReference type="InterPro" id="IPR005123">
    <property type="entry name" value="Oxoglu/Fe-dep_dioxygenase_dom"/>
</dbReference>
<dbReference type="Proteomes" id="UP001321479">
    <property type="component" value="Segment"/>
</dbReference>
<dbReference type="SMART" id="SM00702">
    <property type="entry name" value="P4Hc"/>
    <property type="match status" value="1"/>
</dbReference>
<evidence type="ECO:0000259" key="6">
    <source>
        <dbReference type="PROSITE" id="PS51471"/>
    </source>
</evidence>
<dbReference type="PANTHER" id="PTHR10730">
    <property type="entry name" value="PROCOLLAGEN-LYSINE,2-OXOGLUTARATE 5-DIOXYGENASE/GLYCOSYLTRANSFERASE 25 FAMILY MEMBER"/>
    <property type="match status" value="1"/>
</dbReference>
<keyword evidence="3" id="KW-0223">Dioxygenase</keyword>
<dbReference type="EMBL" id="AP024483">
    <property type="protein sequence ID" value="BCS82975.1"/>
    <property type="molecule type" value="Genomic_DNA"/>
</dbReference>
<protein>
    <submittedName>
        <fullName evidence="7">Procollagen-lysine,2-oxoglutarate 5-dioxygenase</fullName>
    </submittedName>
</protein>
<comment type="cofactor">
    <cofactor evidence="1">
        <name>L-ascorbate</name>
        <dbReference type="ChEBI" id="CHEBI:38290"/>
    </cofactor>
</comment>
<dbReference type="Pfam" id="PF01755">
    <property type="entry name" value="Glyco_transf_25"/>
    <property type="match status" value="1"/>
</dbReference>
<dbReference type="Gene3D" id="2.60.120.620">
    <property type="entry name" value="q2cbj1_9rhob like domain"/>
    <property type="match status" value="1"/>
</dbReference>
<name>A0ABM7NS39_9VIRU</name>
<evidence type="ECO:0000256" key="5">
    <source>
        <dbReference type="ARBA" id="ARBA00023004"/>
    </source>
</evidence>
<dbReference type="CDD" id="cd06532">
    <property type="entry name" value="Glyco_transf_25"/>
    <property type="match status" value="1"/>
</dbReference>
<dbReference type="InterPro" id="IPR006620">
    <property type="entry name" value="Pro_4_hyd_alph"/>
</dbReference>
<evidence type="ECO:0000313" key="8">
    <source>
        <dbReference type="Proteomes" id="UP001321479"/>
    </source>
</evidence>
<organism evidence="7 8">
    <name type="scientific">Cotonvirus japonicus</name>
    <dbReference type="NCBI Taxonomy" id="2811091"/>
    <lineage>
        <taxon>Viruses</taxon>
        <taxon>Varidnaviria</taxon>
        <taxon>Bamfordvirae</taxon>
        <taxon>Nucleocytoviricota</taxon>
        <taxon>Megaviricetes</taxon>
        <taxon>Imitervirales</taxon>
        <taxon>Mimiviridae</taxon>
        <taxon>Megamimivirinae</taxon>
        <taxon>Cotonvirus</taxon>
        <taxon>Cotonvirus japonicum</taxon>
    </lineage>
</organism>
<keyword evidence="8" id="KW-1185">Reference proteome</keyword>
<evidence type="ECO:0000256" key="4">
    <source>
        <dbReference type="ARBA" id="ARBA00023002"/>
    </source>
</evidence>
<evidence type="ECO:0000256" key="2">
    <source>
        <dbReference type="ARBA" id="ARBA00022723"/>
    </source>
</evidence>
<dbReference type="InterPro" id="IPR002654">
    <property type="entry name" value="Glyco_trans_25"/>
</dbReference>
<proteinExistence type="predicted"/>
<accession>A0ABM7NS39</accession>
<reference evidence="7 8" key="1">
    <citation type="submission" date="2021-02" db="EMBL/GenBank/DDBJ databases">
        <title>Cotonvirus japonicus, which uses Golgi apparatus of host cells for its virion factory, phylogenetically links tailed tupanvirus and icosahedral mimivirus.</title>
        <authorList>
            <person name="Takahashi H."/>
            <person name="Fukaya S."/>
            <person name="Song C."/>
            <person name="Murata K."/>
            <person name="Takemura M."/>
        </authorList>
    </citation>
    <scope>NUCLEOTIDE SEQUENCE [LARGE SCALE GENOMIC DNA]</scope>
</reference>
<evidence type="ECO:0000256" key="3">
    <source>
        <dbReference type="ARBA" id="ARBA00022964"/>
    </source>
</evidence>
<dbReference type="PROSITE" id="PS51471">
    <property type="entry name" value="FE2OG_OXY"/>
    <property type="match status" value="1"/>
</dbReference>
<feature type="domain" description="Fe2OG dioxygenase" evidence="6">
    <location>
        <begin position="806"/>
        <end position="897"/>
    </location>
</feature>
<sequence length="897" mass="104239">MLNKIFIINLARRSDKKLRIINEFEKLKTLGTELDYEFFDAIDGNNSQQISQFKFKIPNWIDPNSGKPMTNGEVGCALSHYSVWCKVVDLVESGKLTADCRVLILEDDVIFNDDFMKKYETYMNEINFDFDLIYLHRKPLNQFTETIMTSHIIKPNKSYWACAYLITYQCAKKLLSVDYLNNLIPVDEFIPAMHGCNIFGYEKLFDRADKITCFAVQPSLLRLTGDAFNDSETFHSGSYITNDKFIFDTDKSFNIIYIGPNKGDAYNRFIDYCKLYLLPHTILEAGKDSDMIILANYFNSINDIDLQNTLTLVISVDINDYCNVIPLVSPTEFVEKYKSLSGNQIVTPLLDNTSNKTLMLGWGNLIKDFILTYQEKINYTENSDTPLISLSTILMLDSITGNSSCMEDSKQLIFHQIIQFSDLEFNTRTSRISNKNSNNPCIFYANTPSSIITLNSVENYTGNGWNEFYGYKVTPVVRPSLPKIYMSVRTSNNPNNLKIIETIDYPRELLTITTNKNNNHTFYETDVKKFLETDSEYYFNIDVNYVLTLPTVLKELLDLNREFVTPLMRKGRESWTNYWGDIDDNGFYKRSHDYFDIINRIRTGCWNVPYVTGIYLIKRSIIEQNPGLFTDNSNKWSNDNIDMRVCHNLREKNVFMYLSNMNHYGHIEDEPVIDPTVDLSKEVTIFDLLTRRNEWERKYLHPEYYVNKNNLAQLRCDELCTDIYNFPLFSRTFCQELIKVMEDHGEWSKGQGNHVDHRLGNNYYENVPTQDIHLFQVGLEKQWDFIVTTYIAPLVKIIFNNYRTKGVHLAFVVRYHWQQQSELADHHDASNYTVNIALNEGGGKDYENGGTFYNKRNYAVKNQEIGTVVLHGGKINMSHRGLKTTAGIRYILVSFIE</sequence>
<keyword evidence="2" id="KW-0479">Metal-binding</keyword>
<evidence type="ECO:0000256" key="1">
    <source>
        <dbReference type="ARBA" id="ARBA00001961"/>
    </source>
</evidence>
<evidence type="ECO:0000313" key="7">
    <source>
        <dbReference type="EMBL" id="BCS82975.1"/>
    </source>
</evidence>
<dbReference type="PANTHER" id="PTHR10730:SF45">
    <property type="entry name" value="PROCOLLAGEN-LYSINE,2-OXOGLUTARATE 5-DIOXYGENASE"/>
    <property type="match status" value="1"/>
</dbReference>
<dbReference type="RefSeq" id="YP_010841583.1">
    <property type="nucleotide sequence ID" value="NC_079139.1"/>
</dbReference>
<keyword evidence="5" id="KW-0408">Iron</keyword>
<dbReference type="GeneID" id="80558180"/>
<keyword evidence="4" id="KW-0560">Oxidoreductase</keyword>